<gene>
    <name evidence="1" type="ORF">Air01nite_43010</name>
</gene>
<reference evidence="1 2" key="1">
    <citation type="submission" date="2021-01" db="EMBL/GenBank/DDBJ databases">
        <title>Whole genome shotgun sequence of Asanoa iriomotensis NBRC 100142.</title>
        <authorList>
            <person name="Komaki H."/>
            <person name="Tamura T."/>
        </authorList>
    </citation>
    <scope>NUCLEOTIDE SEQUENCE [LARGE SCALE GENOMIC DNA]</scope>
    <source>
        <strain evidence="1 2">NBRC 100142</strain>
    </source>
</reference>
<evidence type="ECO:0008006" key="3">
    <source>
        <dbReference type="Google" id="ProtNLM"/>
    </source>
</evidence>
<keyword evidence="2" id="KW-1185">Reference proteome</keyword>
<comment type="caution">
    <text evidence="1">The sequence shown here is derived from an EMBL/GenBank/DDBJ whole genome shotgun (WGS) entry which is preliminary data.</text>
</comment>
<dbReference type="EMBL" id="BONC01000030">
    <property type="protein sequence ID" value="GIF58206.1"/>
    <property type="molecule type" value="Genomic_DNA"/>
</dbReference>
<dbReference type="Proteomes" id="UP000624325">
    <property type="component" value="Unassembled WGS sequence"/>
</dbReference>
<sequence length="181" mass="20286">MEESLSDRLDDLEWWLRMLRRPVVDLFVPGLPPDRITRYGPLPPVVVEWFTWHDGVTRGPAQDHRDVEVIPGYVPLALAEAIGMRHAHDDDPVLALGDGWLPLLASAEGDLFAALWAGPHEPRVVEIRSGEATRIEFPDLPTMVKLFVECFRSGGFTVDSEGRLSADQARYEDLYAELIGS</sequence>
<evidence type="ECO:0000313" key="1">
    <source>
        <dbReference type="EMBL" id="GIF58206.1"/>
    </source>
</evidence>
<dbReference type="RefSeq" id="WP_203704614.1">
    <property type="nucleotide sequence ID" value="NZ_BAAALU010000004.1"/>
</dbReference>
<name>A0ABQ4C5Z9_9ACTN</name>
<accession>A0ABQ4C5Z9</accession>
<evidence type="ECO:0000313" key="2">
    <source>
        <dbReference type="Proteomes" id="UP000624325"/>
    </source>
</evidence>
<organism evidence="1 2">
    <name type="scientific">Asanoa iriomotensis</name>
    <dbReference type="NCBI Taxonomy" id="234613"/>
    <lineage>
        <taxon>Bacteria</taxon>
        <taxon>Bacillati</taxon>
        <taxon>Actinomycetota</taxon>
        <taxon>Actinomycetes</taxon>
        <taxon>Micromonosporales</taxon>
        <taxon>Micromonosporaceae</taxon>
        <taxon>Asanoa</taxon>
    </lineage>
</organism>
<proteinExistence type="predicted"/>
<protein>
    <recommendedName>
        <fullName evidence="3">SUKH-4 immunity protein of toxin-antitoxin system</fullName>
    </recommendedName>
</protein>